<reference evidence="2 3" key="1">
    <citation type="submission" date="2016-06" db="EMBL/GenBank/DDBJ databases">
        <title>Genome of Rhinopithecus bieti.</title>
        <authorList>
            <person name="Wu"/>
            <person name="C.-I. and Zhang"/>
            <person name="Y."/>
        </authorList>
    </citation>
    <scope>NUCLEOTIDE SEQUENCE</scope>
</reference>
<protein>
    <recommendedName>
        <fullName evidence="1">UBC core domain-containing protein</fullName>
    </recommendedName>
</protein>
<dbReference type="PANTHER" id="PTHR24067">
    <property type="entry name" value="UBIQUITIN-CONJUGATING ENZYME E2"/>
    <property type="match status" value="1"/>
</dbReference>
<organism evidence="2 3">
    <name type="scientific">Rhinopithecus bieti</name>
    <name type="common">Black snub-nosed monkey</name>
    <name type="synonym">Pygathrix bieti</name>
    <dbReference type="NCBI Taxonomy" id="61621"/>
    <lineage>
        <taxon>Eukaryota</taxon>
        <taxon>Metazoa</taxon>
        <taxon>Chordata</taxon>
        <taxon>Craniata</taxon>
        <taxon>Vertebrata</taxon>
        <taxon>Euteleostomi</taxon>
        <taxon>Mammalia</taxon>
        <taxon>Eutheria</taxon>
        <taxon>Euarchontoglires</taxon>
        <taxon>Primates</taxon>
        <taxon>Haplorrhini</taxon>
        <taxon>Catarrhini</taxon>
        <taxon>Cercopithecidae</taxon>
        <taxon>Colobinae</taxon>
        <taxon>Rhinopithecus</taxon>
    </lineage>
</organism>
<dbReference type="AlphaFoldDB" id="A0A2K6K9D0"/>
<accession>A0A2K6K9D0</accession>
<dbReference type="SUPFAM" id="SSF54495">
    <property type="entry name" value="UBC-like"/>
    <property type="match status" value="1"/>
</dbReference>
<dbReference type="Proteomes" id="UP000233180">
    <property type="component" value="Unassembled WGS sequence"/>
</dbReference>
<dbReference type="InterPro" id="IPR000608">
    <property type="entry name" value="UBC"/>
</dbReference>
<evidence type="ECO:0000259" key="1">
    <source>
        <dbReference type="PROSITE" id="PS50127"/>
    </source>
</evidence>
<evidence type="ECO:0000313" key="3">
    <source>
        <dbReference type="Proteomes" id="UP000233180"/>
    </source>
</evidence>
<dbReference type="Gene3D" id="3.10.110.10">
    <property type="entry name" value="Ubiquitin Conjugating Enzyme"/>
    <property type="match status" value="1"/>
</dbReference>
<feature type="domain" description="UBC core" evidence="1">
    <location>
        <begin position="3"/>
        <end position="96"/>
    </location>
</feature>
<reference evidence="2" key="2">
    <citation type="submission" date="2025-08" db="UniProtKB">
        <authorList>
            <consortium name="Ensembl"/>
        </authorList>
    </citation>
    <scope>IDENTIFICATION</scope>
</reference>
<dbReference type="InterPro" id="IPR016135">
    <property type="entry name" value="UBQ-conjugating_enzyme/RWD"/>
</dbReference>
<name>A0A2K6K9D0_RHIBE</name>
<dbReference type="PROSITE" id="PS50127">
    <property type="entry name" value="UBC_2"/>
    <property type="match status" value="1"/>
</dbReference>
<reference evidence="2" key="3">
    <citation type="submission" date="2025-09" db="UniProtKB">
        <authorList>
            <consortium name="Ensembl"/>
        </authorList>
    </citation>
    <scope>IDENTIFICATION</scope>
</reference>
<sequence length="96" mass="11006">MAGLPRRIIKETQRLLAEPVPGIKAEAYESNTHYFHVVIAGPRDSPFEGRTFKFELFLPEEYPMAAPKVSVPQPCRSTQFCYLSRPCQMLPIQMIH</sequence>
<proteinExistence type="predicted"/>
<dbReference type="Ensembl" id="ENSRBIT00000031519.1">
    <property type="protein sequence ID" value="ENSRBIP00000007916.1"/>
    <property type="gene ID" value="ENSRBIG00000027876.1"/>
</dbReference>
<keyword evidence="3" id="KW-1185">Reference proteome</keyword>
<dbReference type="Pfam" id="PF00179">
    <property type="entry name" value="UQ_con"/>
    <property type="match status" value="1"/>
</dbReference>
<evidence type="ECO:0000313" key="2">
    <source>
        <dbReference type="Ensembl" id="ENSRBIP00000007916.1"/>
    </source>
</evidence>
<dbReference type="GeneTree" id="ENSGT00540000070023"/>
<dbReference type="InterPro" id="IPR050113">
    <property type="entry name" value="Ub_conjugating_enzyme"/>
</dbReference>